<dbReference type="Gene3D" id="2.170.130.10">
    <property type="entry name" value="TonB-dependent receptor, plug domain"/>
    <property type="match status" value="1"/>
</dbReference>
<sequence>MAQPALAQTTVTPVPQPVPNTTATPPVAPAPQSVAPTQAPIPAATPAEAPPETEDEGDVAAEVTVIGQRERGSVPGDIPAEQVLRPADVRAYGVSSISDLLTELAPQLGSGRGTEGGMPVVLLNGRRISGFREIGNYPPEAIERVDILPPEAAQQLGYRAEQRVINFVLRRRFNAVTAEVEGGGATQGDRFTTKDEASLLRIMRDKRVNLSLNYTGQTPVYEADRDILPTTTPTRPFSINGNLTPGSGQTQIDPALSALAGRTVTVAGVPDGVTGRPTLGSFLGGVNPSNFGAYRTASPAQQKIESSVSYAQPISDTITGSVSAGFDWTKNDSALGLASTSLTVPAGNPYSPFANPVVINRYLAEGGAREQNRETTNLEFNGALNGDAGRWRWSVNGSYNRRFSSTLTDNNFDMSPIASRIAANDPALNPFAIFSPDLLGDYRRDYARSLTNTAVVEYQANGPVATLPAGDVRLNVTSGFTRNDNETRTERSGVTAIGSQSRNVGRGLARIDLPIANRGRGVLSAIGNLSVNASYEFNQTSDFGWLSTYGYGVNWSPLPGKLFILATVNRDENAPTINQTGDPVIVTPNARVFDFVRGTSVDVTLLSGGNPLLRSPENRSTNLSINARPFSSTDLNITAEYTRRRTLNPIQNLSTPTAAIEAAFPDRFLRDATGQLIRVDARPVNFVRSDQQQLRYGFNFSRRIGPAAPARGGFGGFGGFGGGRPGGSQGGQAQPQRSQAPEGTVGARGPEQRGGTPASPPASPPTIIVQDGGPPPPPGGGQRFGGQGGGGGRGFGGGGGGRGFGGGGFGGGGNEGRVQLSVFHTWKFRDTATLAAGLPDLDRLNGDATDIRGPFKHLVQANGGITKNGYGLRADLNWQSGAFVNGGTARVPIDIRAAPLTTLGIRSFVTFNPTMKAVRDHPWLLGARVELNVRNLLDTRLRVTDANGSVPINYQPDLLDPIGRTVAISFRKLFFNRRPQARPDGALGGGAGALRR</sequence>
<dbReference type="SUPFAM" id="SSF56935">
    <property type="entry name" value="Porins"/>
    <property type="match status" value="1"/>
</dbReference>
<feature type="compositionally biased region" description="Gly residues" evidence="1">
    <location>
        <begin position="712"/>
        <end position="730"/>
    </location>
</feature>
<name>A0ABW4NCU4_9SPHN</name>
<evidence type="ECO:0000313" key="3">
    <source>
        <dbReference type="Proteomes" id="UP001597283"/>
    </source>
</evidence>
<proteinExistence type="predicted"/>
<dbReference type="PANTHER" id="PTHR47234:SF1">
    <property type="entry name" value="TONB-DEPENDENT RECEPTOR"/>
    <property type="match status" value="1"/>
</dbReference>
<dbReference type="RefSeq" id="WP_380938693.1">
    <property type="nucleotide sequence ID" value="NZ_JBHUFC010000002.1"/>
</dbReference>
<dbReference type="PANTHER" id="PTHR47234">
    <property type="match status" value="1"/>
</dbReference>
<comment type="caution">
    <text evidence="2">The sequence shown here is derived from an EMBL/GenBank/DDBJ whole genome shotgun (WGS) entry which is preliminary data.</text>
</comment>
<organism evidence="2 3">
    <name type="scientific">Sphingomonas floccifaciens</name>
    <dbReference type="NCBI Taxonomy" id="1844115"/>
    <lineage>
        <taxon>Bacteria</taxon>
        <taxon>Pseudomonadati</taxon>
        <taxon>Pseudomonadota</taxon>
        <taxon>Alphaproteobacteria</taxon>
        <taxon>Sphingomonadales</taxon>
        <taxon>Sphingomonadaceae</taxon>
        <taxon>Sphingomonas</taxon>
    </lineage>
</organism>
<dbReference type="EMBL" id="JBHUFC010000002">
    <property type="protein sequence ID" value="MFD1786575.1"/>
    <property type="molecule type" value="Genomic_DNA"/>
</dbReference>
<accession>A0ABW4NCU4</accession>
<feature type="compositionally biased region" description="Gly residues" evidence="1">
    <location>
        <begin position="780"/>
        <end position="810"/>
    </location>
</feature>
<feature type="region of interest" description="Disordered" evidence="1">
    <location>
        <begin position="1"/>
        <end position="58"/>
    </location>
</feature>
<dbReference type="Proteomes" id="UP001597283">
    <property type="component" value="Unassembled WGS sequence"/>
</dbReference>
<evidence type="ECO:0000256" key="1">
    <source>
        <dbReference type="SAM" id="MobiDB-lite"/>
    </source>
</evidence>
<dbReference type="InterPro" id="IPR037066">
    <property type="entry name" value="Plug_dom_sf"/>
</dbReference>
<feature type="compositionally biased region" description="Low complexity" evidence="1">
    <location>
        <begin position="731"/>
        <end position="741"/>
    </location>
</feature>
<keyword evidence="3" id="KW-1185">Reference proteome</keyword>
<protein>
    <submittedName>
        <fullName evidence="2">TonB-dependent receptor</fullName>
    </submittedName>
</protein>
<feature type="compositionally biased region" description="Low complexity" evidence="1">
    <location>
        <begin position="7"/>
        <end position="47"/>
    </location>
</feature>
<gene>
    <name evidence="2" type="ORF">ACFSC3_03220</name>
</gene>
<feature type="region of interest" description="Disordered" evidence="1">
    <location>
        <begin position="711"/>
        <end position="810"/>
    </location>
</feature>
<reference evidence="3" key="1">
    <citation type="journal article" date="2019" name="Int. J. Syst. Evol. Microbiol.">
        <title>The Global Catalogue of Microorganisms (GCM) 10K type strain sequencing project: providing services to taxonomists for standard genome sequencing and annotation.</title>
        <authorList>
            <consortium name="The Broad Institute Genomics Platform"/>
            <consortium name="The Broad Institute Genome Sequencing Center for Infectious Disease"/>
            <person name="Wu L."/>
            <person name="Ma J."/>
        </authorList>
    </citation>
    <scope>NUCLEOTIDE SEQUENCE [LARGE SCALE GENOMIC DNA]</scope>
    <source>
        <strain evidence="3">Q85</strain>
    </source>
</reference>
<evidence type="ECO:0000313" key="2">
    <source>
        <dbReference type="EMBL" id="MFD1786575.1"/>
    </source>
</evidence>
<keyword evidence="2" id="KW-0675">Receptor</keyword>